<dbReference type="GO" id="GO:0000155">
    <property type="term" value="F:phosphorelay sensor kinase activity"/>
    <property type="evidence" value="ECO:0007669"/>
    <property type="project" value="InterPro"/>
</dbReference>
<protein>
    <recommendedName>
        <fullName evidence="2">histidine kinase</fullName>
        <ecNumber evidence="2">2.7.13.3</ecNumber>
    </recommendedName>
</protein>
<dbReference type="Pfam" id="PF02518">
    <property type="entry name" value="HATPase_c"/>
    <property type="match status" value="1"/>
</dbReference>
<comment type="caution">
    <text evidence="10">The sequence shown here is derived from an EMBL/GenBank/DDBJ whole genome shotgun (WGS) entry which is preliminary data.</text>
</comment>
<dbReference type="SMART" id="SM00387">
    <property type="entry name" value="HATPase_c"/>
    <property type="match status" value="1"/>
</dbReference>
<dbReference type="Pfam" id="PF07495">
    <property type="entry name" value="Y_Y_Y"/>
    <property type="match status" value="1"/>
</dbReference>
<feature type="transmembrane region" description="Helical" evidence="7">
    <location>
        <begin position="772"/>
        <end position="790"/>
    </location>
</feature>
<dbReference type="SUPFAM" id="SSF47384">
    <property type="entry name" value="Homodimeric domain of signal transducing histidine kinase"/>
    <property type="match status" value="1"/>
</dbReference>
<dbReference type="OrthoDB" id="9809670at2"/>
<dbReference type="SUPFAM" id="SSF63829">
    <property type="entry name" value="Calcium-dependent phosphotriesterase"/>
    <property type="match status" value="2"/>
</dbReference>
<dbReference type="FunFam" id="3.30.565.10:FF:000006">
    <property type="entry name" value="Sensor histidine kinase WalK"/>
    <property type="match status" value="1"/>
</dbReference>
<keyword evidence="3" id="KW-0597">Phosphoprotein</keyword>
<keyword evidence="11" id="KW-1185">Reference proteome</keyword>
<dbReference type="Gene3D" id="2.130.10.10">
    <property type="entry name" value="YVTN repeat-like/Quinoprotein amine dehydrogenase"/>
    <property type="match status" value="2"/>
</dbReference>
<evidence type="ECO:0000259" key="9">
    <source>
        <dbReference type="PROSITE" id="PS50109"/>
    </source>
</evidence>
<feature type="signal peptide" evidence="8">
    <location>
        <begin position="1"/>
        <end position="23"/>
    </location>
</feature>
<dbReference type="CDD" id="cd00082">
    <property type="entry name" value="HisKA"/>
    <property type="match status" value="1"/>
</dbReference>
<dbReference type="InterPro" id="IPR005467">
    <property type="entry name" value="His_kinase_dom"/>
</dbReference>
<evidence type="ECO:0000256" key="3">
    <source>
        <dbReference type="ARBA" id="ARBA00022553"/>
    </source>
</evidence>
<dbReference type="Gene3D" id="2.60.40.10">
    <property type="entry name" value="Immunoglobulins"/>
    <property type="match status" value="1"/>
</dbReference>
<dbReference type="EMBL" id="PISP01000001">
    <property type="protein sequence ID" value="PKD44773.1"/>
    <property type="molecule type" value="Genomic_DNA"/>
</dbReference>
<feature type="coiled-coil region" evidence="6">
    <location>
        <begin position="794"/>
        <end position="835"/>
    </location>
</feature>
<dbReference type="PRINTS" id="PR00344">
    <property type="entry name" value="BCTRLSENSOR"/>
</dbReference>
<accession>A0A2N0VKP5</accession>
<evidence type="ECO:0000256" key="4">
    <source>
        <dbReference type="ARBA" id="ARBA00022679"/>
    </source>
</evidence>
<keyword evidence="7" id="KW-0472">Membrane</keyword>
<evidence type="ECO:0000256" key="5">
    <source>
        <dbReference type="ARBA" id="ARBA00022777"/>
    </source>
</evidence>
<proteinExistence type="predicted"/>
<dbReference type="InterPro" id="IPR036890">
    <property type="entry name" value="HATPase_C_sf"/>
</dbReference>
<dbReference type="PROSITE" id="PS50109">
    <property type="entry name" value="HIS_KIN"/>
    <property type="match status" value="1"/>
</dbReference>
<gene>
    <name evidence="10" type="ORF">CWD77_04735</name>
</gene>
<keyword evidence="7" id="KW-1133">Transmembrane helix</keyword>
<dbReference type="PANTHER" id="PTHR43547:SF2">
    <property type="entry name" value="HYBRID SIGNAL TRANSDUCTION HISTIDINE KINASE C"/>
    <property type="match status" value="1"/>
</dbReference>
<evidence type="ECO:0000256" key="2">
    <source>
        <dbReference type="ARBA" id="ARBA00012438"/>
    </source>
</evidence>
<dbReference type="InterPro" id="IPR003594">
    <property type="entry name" value="HATPase_dom"/>
</dbReference>
<feature type="chain" id="PRO_5015007056" description="histidine kinase" evidence="8">
    <location>
        <begin position="24"/>
        <end position="1056"/>
    </location>
</feature>
<evidence type="ECO:0000256" key="7">
    <source>
        <dbReference type="SAM" id="Phobius"/>
    </source>
</evidence>
<keyword evidence="4" id="KW-0808">Transferase</keyword>
<dbReference type="InterPro" id="IPR011123">
    <property type="entry name" value="Y_Y_Y"/>
</dbReference>
<dbReference type="RefSeq" id="WP_101072061.1">
    <property type="nucleotide sequence ID" value="NZ_PISP01000001.1"/>
</dbReference>
<feature type="domain" description="Histidine kinase" evidence="9">
    <location>
        <begin position="835"/>
        <end position="1053"/>
    </location>
</feature>
<sequence>MSKQLYYLIIFLIPLLLSNASLSASSFSSQDTTNEKDYRFERGLTTEEGLPANGVNNIIQSSDGYIWAATYNGLVRYDGTSITVYNSSDIEGLNSNRFLNVMEGPGNKIWATLENHQFISVGKDSIQAYELDYPGISVNDHITLLSFPDQENIWVGSGYGLFEFNGETFTKIEELPADGVVEIINTENEALILLRKSLYRYSKTEQSYEKLLEIDQDNILRNGKSFRQKFDRDHFLFSDLIQYNGSYFLSAHSALLTYNNGNFEILLNSEDAGLLNINGFDIDREGKIFLAGNEGVRVAEFDQDNQLIFNSLSDLPSKNVMVDSEGSIWNASISHGIRQFVKTPIYNGKKYQELEGKSLTANLIDQNGNHWFGSNCNDLMLYTENSIQRYGPSEGLTNNCVWSLLERKNGELLAGTWGASIFRFDDASNRFTPYQIDGFEQVRAVLSMYEDSDEVLWAGTYFSGLFRIEDSSADLILMEDGSITPGVRAIFKDADDSTWVATDIGIGLIKNDKIELQTQLNLLSTHNFRTITQTENGDLWFGSYGGGIVILQNNGEIKTLTRDNGLFDETISQMIFDQENNLWLGGNSGIFNIENSQVSQFLNSEIEEVRVSRYGTDEGMPTRETSGGFTPSALLNNNGILYVPTVQGVAVVNTGMNSIDRIPPKVALKYIEVDGRQVQSDQLEKLPHTVQRLSFRIAALSYINPKFHRYQYKLEGFDNEWQETDGSQDISFTTLNPGDYTLLVRASNSDGIWSDDTVISSFSIAPPFWKTIPFYILSILFIAILLRIFYQIKVRNIRKRNEFLEERVEERTESLRQINEELKNLIDEKNRLHAILAHDLRNPFTSIIGYMELLKEDLSSTDNEQEVMIVNALLSAGKNTYNLLENLLHWSNSTGRGLTPDFYNQDLVKLIEESIQMTEIQAVFKRIKIEFNYTEPVCVVADRNMILTVLRNILSNAIKFSNEDSSVSINLEMDKSDVTVFISDTGIGMDKKEMDLLFKDVSNSTRRGTKGERGIGLGLTLCKEFVDIHGGKLTAKSEHNQGSTFSFTLKRCDSLD</sequence>
<name>A0A2N0VKP5_9BACT</name>
<dbReference type="Proteomes" id="UP000233398">
    <property type="component" value="Unassembled WGS sequence"/>
</dbReference>
<dbReference type="InterPro" id="IPR003661">
    <property type="entry name" value="HisK_dim/P_dom"/>
</dbReference>
<keyword evidence="5" id="KW-0418">Kinase</keyword>
<dbReference type="Gene3D" id="1.10.287.130">
    <property type="match status" value="1"/>
</dbReference>
<organism evidence="10 11">
    <name type="scientific">Rhodohalobacter barkolensis</name>
    <dbReference type="NCBI Taxonomy" id="2053187"/>
    <lineage>
        <taxon>Bacteria</taxon>
        <taxon>Pseudomonadati</taxon>
        <taxon>Balneolota</taxon>
        <taxon>Balneolia</taxon>
        <taxon>Balneolales</taxon>
        <taxon>Balneolaceae</taxon>
        <taxon>Rhodohalobacter</taxon>
    </lineage>
</organism>
<dbReference type="Pfam" id="PF07494">
    <property type="entry name" value="Reg_prop"/>
    <property type="match status" value="1"/>
</dbReference>
<dbReference type="SUPFAM" id="SSF55874">
    <property type="entry name" value="ATPase domain of HSP90 chaperone/DNA topoisomerase II/histidine kinase"/>
    <property type="match status" value="1"/>
</dbReference>
<dbReference type="AlphaFoldDB" id="A0A2N0VKP5"/>
<reference evidence="10 11" key="1">
    <citation type="submission" date="2017-11" db="EMBL/GenBank/DDBJ databases">
        <title>Rhodohalobacter 15182 sp. nov., isolated from a salt lake.</title>
        <authorList>
            <person name="Han S."/>
        </authorList>
    </citation>
    <scope>NUCLEOTIDE SEQUENCE [LARGE SCALE GENOMIC DNA]</scope>
    <source>
        <strain evidence="10 11">15182</strain>
    </source>
</reference>
<dbReference type="Pfam" id="PF00512">
    <property type="entry name" value="HisKA"/>
    <property type="match status" value="1"/>
</dbReference>
<evidence type="ECO:0000256" key="8">
    <source>
        <dbReference type="SAM" id="SignalP"/>
    </source>
</evidence>
<dbReference type="SMART" id="SM00388">
    <property type="entry name" value="HisKA"/>
    <property type="match status" value="1"/>
</dbReference>
<evidence type="ECO:0000313" key="10">
    <source>
        <dbReference type="EMBL" id="PKD44773.1"/>
    </source>
</evidence>
<dbReference type="InterPro" id="IPR036097">
    <property type="entry name" value="HisK_dim/P_sf"/>
</dbReference>
<keyword evidence="6" id="KW-0175">Coiled coil</keyword>
<dbReference type="EC" id="2.7.13.3" evidence="2"/>
<dbReference type="InterPro" id="IPR011110">
    <property type="entry name" value="Reg_prop"/>
</dbReference>
<comment type="catalytic activity">
    <reaction evidence="1">
        <text>ATP + protein L-histidine = ADP + protein N-phospho-L-histidine.</text>
        <dbReference type="EC" id="2.7.13.3"/>
    </reaction>
</comment>
<evidence type="ECO:0000256" key="6">
    <source>
        <dbReference type="SAM" id="Coils"/>
    </source>
</evidence>
<evidence type="ECO:0000256" key="1">
    <source>
        <dbReference type="ARBA" id="ARBA00000085"/>
    </source>
</evidence>
<keyword evidence="7" id="KW-0812">Transmembrane</keyword>
<dbReference type="PANTHER" id="PTHR43547">
    <property type="entry name" value="TWO-COMPONENT HISTIDINE KINASE"/>
    <property type="match status" value="1"/>
</dbReference>
<evidence type="ECO:0000313" key="11">
    <source>
        <dbReference type="Proteomes" id="UP000233398"/>
    </source>
</evidence>
<dbReference type="InterPro" id="IPR004358">
    <property type="entry name" value="Sig_transdc_His_kin-like_C"/>
</dbReference>
<dbReference type="Gene3D" id="3.30.565.10">
    <property type="entry name" value="Histidine kinase-like ATPase, C-terminal domain"/>
    <property type="match status" value="1"/>
</dbReference>
<dbReference type="InterPro" id="IPR015943">
    <property type="entry name" value="WD40/YVTN_repeat-like_dom_sf"/>
</dbReference>
<dbReference type="InterPro" id="IPR013783">
    <property type="entry name" value="Ig-like_fold"/>
</dbReference>
<keyword evidence="8" id="KW-0732">Signal</keyword>